<reference evidence="1" key="1">
    <citation type="submission" date="2023-10" db="EMBL/GenBank/DDBJ databases">
        <authorList>
            <person name="Chen Y."/>
            <person name="Shah S."/>
            <person name="Dougan E. K."/>
            <person name="Thang M."/>
            <person name="Chan C."/>
        </authorList>
    </citation>
    <scope>NUCLEOTIDE SEQUENCE [LARGE SCALE GENOMIC DNA]</scope>
</reference>
<sequence length="132" mass="14891">MRSGRRTRMRWLPTTVRAQPCGCSDHSAPMDGLRSCAGKAFLAAVEQARWSSKGVREEGEEGERFETAFTSPNGRRRRFPFLSSQVLLCGMQRVTFSALCERHGLSRLRTMLAIDERMVEAIRCLQLVGIVD</sequence>
<evidence type="ECO:0000313" key="2">
    <source>
        <dbReference type="Proteomes" id="UP001189429"/>
    </source>
</evidence>
<proteinExistence type="predicted"/>
<comment type="caution">
    <text evidence="1">The sequence shown here is derived from an EMBL/GenBank/DDBJ whole genome shotgun (WGS) entry which is preliminary data.</text>
</comment>
<keyword evidence="2" id="KW-1185">Reference proteome</keyword>
<accession>A0ABN9YF30</accession>
<evidence type="ECO:0000313" key="1">
    <source>
        <dbReference type="EMBL" id="CAK0909898.1"/>
    </source>
</evidence>
<dbReference type="Proteomes" id="UP001189429">
    <property type="component" value="Unassembled WGS sequence"/>
</dbReference>
<organism evidence="1 2">
    <name type="scientific">Prorocentrum cordatum</name>
    <dbReference type="NCBI Taxonomy" id="2364126"/>
    <lineage>
        <taxon>Eukaryota</taxon>
        <taxon>Sar</taxon>
        <taxon>Alveolata</taxon>
        <taxon>Dinophyceae</taxon>
        <taxon>Prorocentrales</taxon>
        <taxon>Prorocentraceae</taxon>
        <taxon>Prorocentrum</taxon>
    </lineage>
</organism>
<protein>
    <submittedName>
        <fullName evidence="1">Uncharacterized protein</fullName>
    </submittedName>
</protein>
<dbReference type="EMBL" id="CAUYUJ010022281">
    <property type="protein sequence ID" value="CAK0909898.1"/>
    <property type="molecule type" value="Genomic_DNA"/>
</dbReference>
<gene>
    <name evidence="1" type="ORF">PCOR1329_LOCUS84197</name>
</gene>
<name>A0ABN9YF30_9DINO</name>